<name>A0ABU0TLK2_9FLAO</name>
<evidence type="ECO:0008006" key="3">
    <source>
        <dbReference type="Google" id="ProtNLM"/>
    </source>
</evidence>
<evidence type="ECO:0000313" key="1">
    <source>
        <dbReference type="EMBL" id="MDQ1097928.1"/>
    </source>
</evidence>
<keyword evidence="2" id="KW-1185">Reference proteome</keyword>
<sequence>MHRFLRQSFLYSILFLGLISCTTYKLSDVKPASDTLKTAENLYFSSGEDYVYKCQMDIYSNHVSGILIIKKTENGAHRVALTSDFGNKLIDFTISDTDFKINYVIPDLDRKIIINFLKNDFRKLLKRQYPVNQTFENEQFRIYMSKAGREQYYLFFDKETNMLRQIVYTEKDREKIDFTFGAKKHIFADSIQLQHRDYKISIRLFQISETE</sequence>
<gene>
    <name evidence="1" type="ORF">QE404_003075</name>
</gene>
<accession>A0ABU0TLK2</accession>
<dbReference type="PROSITE" id="PS51257">
    <property type="entry name" value="PROKAR_LIPOPROTEIN"/>
    <property type="match status" value="1"/>
</dbReference>
<protein>
    <recommendedName>
        <fullName evidence="3">DUF4292 domain-containing protein</fullName>
    </recommendedName>
</protein>
<dbReference type="EMBL" id="JAUTAL010000001">
    <property type="protein sequence ID" value="MDQ1097928.1"/>
    <property type="molecule type" value="Genomic_DNA"/>
</dbReference>
<reference evidence="1 2" key="1">
    <citation type="submission" date="2023-07" db="EMBL/GenBank/DDBJ databases">
        <title>Functional and genomic diversity of the sorghum phyllosphere microbiome.</title>
        <authorList>
            <person name="Shade A."/>
        </authorList>
    </citation>
    <scope>NUCLEOTIDE SEQUENCE [LARGE SCALE GENOMIC DNA]</scope>
    <source>
        <strain evidence="1 2">SORGH_AS_1064</strain>
    </source>
</reference>
<dbReference type="RefSeq" id="WP_307451811.1">
    <property type="nucleotide sequence ID" value="NZ_JAUTAL010000001.1"/>
</dbReference>
<evidence type="ECO:0000313" key="2">
    <source>
        <dbReference type="Proteomes" id="UP001225072"/>
    </source>
</evidence>
<organism evidence="1 2">
    <name type="scientific">Chryseobacterium camelliae</name>
    <dbReference type="NCBI Taxonomy" id="1265445"/>
    <lineage>
        <taxon>Bacteria</taxon>
        <taxon>Pseudomonadati</taxon>
        <taxon>Bacteroidota</taxon>
        <taxon>Flavobacteriia</taxon>
        <taxon>Flavobacteriales</taxon>
        <taxon>Weeksellaceae</taxon>
        <taxon>Chryseobacterium group</taxon>
        <taxon>Chryseobacterium</taxon>
    </lineage>
</organism>
<dbReference type="Proteomes" id="UP001225072">
    <property type="component" value="Unassembled WGS sequence"/>
</dbReference>
<comment type="caution">
    <text evidence="1">The sequence shown here is derived from an EMBL/GenBank/DDBJ whole genome shotgun (WGS) entry which is preliminary data.</text>
</comment>
<proteinExistence type="predicted"/>